<dbReference type="InterPro" id="IPR011527">
    <property type="entry name" value="ABC1_TM_dom"/>
</dbReference>
<keyword evidence="2 8" id="KW-0812">Transmembrane</keyword>
<dbReference type="NCBIfam" id="TIGR02857">
    <property type="entry name" value="CydD"/>
    <property type="match status" value="1"/>
</dbReference>
<dbReference type="SUPFAM" id="SSF52540">
    <property type="entry name" value="P-loop containing nucleoside triphosphate hydrolases"/>
    <property type="match status" value="1"/>
</dbReference>
<feature type="transmembrane region" description="Helical" evidence="8">
    <location>
        <begin position="21"/>
        <end position="45"/>
    </location>
</feature>
<dbReference type="Gene3D" id="1.20.1560.10">
    <property type="entry name" value="ABC transporter type 1, transmembrane domain"/>
    <property type="match status" value="1"/>
</dbReference>
<comment type="subcellular location">
    <subcellularLocation>
        <location evidence="1">Cell membrane</location>
        <topology evidence="1">Multi-pass membrane protein</topology>
    </subcellularLocation>
</comment>
<accession>A0ABT5V5W0</accession>
<keyword evidence="3" id="KW-0547">Nucleotide-binding</keyword>
<evidence type="ECO:0000256" key="5">
    <source>
        <dbReference type="ARBA" id="ARBA00022989"/>
    </source>
</evidence>
<keyword evidence="4" id="KW-0067">ATP-binding</keyword>
<comment type="caution">
    <text evidence="11">The sequence shown here is derived from an EMBL/GenBank/DDBJ whole genome shotgun (WGS) entry which is preliminary data.</text>
</comment>
<dbReference type="PANTHER" id="PTHR24221">
    <property type="entry name" value="ATP-BINDING CASSETTE SUB-FAMILY B"/>
    <property type="match status" value="1"/>
</dbReference>
<dbReference type="InterPro" id="IPR036640">
    <property type="entry name" value="ABC1_TM_sf"/>
</dbReference>
<reference evidence="11 12" key="1">
    <citation type="submission" date="2023-02" db="EMBL/GenBank/DDBJ databases">
        <title>Defining the Infant Male Urobiome and Moving Towards Mechanisms in Urobiome Research.</title>
        <authorList>
            <person name="Reasoner S."/>
            <person name="Flores V."/>
            <person name="Van Horn G."/>
            <person name="Morales G."/>
            <person name="Peard L."/>
            <person name="Abelson B."/>
            <person name="Manuel C."/>
            <person name="Lee J."/>
            <person name="Baker B."/>
            <person name="Williams T."/>
            <person name="Schmitz J."/>
            <person name="Clayton D."/>
            <person name="Hadjifrangiskou M."/>
        </authorList>
    </citation>
    <scope>NUCLEOTIDE SEQUENCE [LARGE SCALE GENOMIC DNA]</scope>
    <source>
        <strain evidence="11 12">AS1053</strain>
    </source>
</reference>
<evidence type="ECO:0000256" key="3">
    <source>
        <dbReference type="ARBA" id="ARBA00022741"/>
    </source>
</evidence>
<dbReference type="InterPro" id="IPR014216">
    <property type="entry name" value="ABC_transptr_CydD"/>
</dbReference>
<evidence type="ECO:0000259" key="10">
    <source>
        <dbReference type="PROSITE" id="PS50929"/>
    </source>
</evidence>
<sequence>MKPVDSRLMKFAPTARRYVALLGGVGFLETALVLAQCFFIAASVAPVADGDLTFRDIGWPVFGVAAAFTARSILIYIRESYGHRAALRTIANLRARVLRRAGDLGDRWLAAGNTSTTVTLVTSGLDDLEPYFVKFLPQLILTCTVTPFALVVILFLDWVSAIAIVACIPLIPIFMILIGRMTQAFSNERLASMQRLGQQLLDLLGGLSTLKALGREEGPARRVKHLGDDYAKKTLQTLYIAFLSGAVLEFLATLSTALVAVEVGLRMVAGNVSLFTGLTIIMLTPEVFKPLREVGTQFHASSNGVAASAQVFDLLEQPLPVEDGTVECPDLASSPIVIRDLSVLAPGRDTIAPAQLNAEILPGRVTALRGASGSGKTTTANVLLRFITPDSGTVHISTTPLENIRQESLWKQVSWVSQRPVIVPGTVAENIGVAPGPALERAAALAGFDEVIAELPEGWNTFIGQGGVGLSVGQRQRLALTRALVSERPLVLLDEPSAHLDARSERRVVESVAHLRAQGRTVIVIAHRTALLDLADAVIDVVSTTAQPAATSSGTARSVPEPAATPSAPAPSVPAPANSQTTEVTK</sequence>
<dbReference type="PROSITE" id="PS50929">
    <property type="entry name" value="ABC_TM1F"/>
    <property type="match status" value="1"/>
</dbReference>
<evidence type="ECO:0000256" key="4">
    <source>
        <dbReference type="ARBA" id="ARBA00022840"/>
    </source>
</evidence>
<evidence type="ECO:0000313" key="11">
    <source>
        <dbReference type="EMBL" id="MDE1655561.1"/>
    </source>
</evidence>
<feature type="transmembrane region" description="Helical" evidence="8">
    <location>
        <begin position="161"/>
        <end position="179"/>
    </location>
</feature>
<dbReference type="RefSeq" id="WP_016442906.1">
    <property type="nucleotide sequence ID" value="NZ_CAMXYX010000027.1"/>
</dbReference>
<dbReference type="GeneID" id="83608021"/>
<dbReference type="SMART" id="SM00382">
    <property type="entry name" value="AAA"/>
    <property type="match status" value="1"/>
</dbReference>
<dbReference type="EMBL" id="JARBHI010000001">
    <property type="protein sequence ID" value="MDE1655561.1"/>
    <property type="molecule type" value="Genomic_DNA"/>
</dbReference>
<evidence type="ECO:0000256" key="7">
    <source>
        <dbReference type="SAM" id="MobiDB-lite"/>
    </source>
</evidence>
<dbReference type="CDD" id="cd03228">
    <property type="entry name" value="ABCC_MRP_Like"/>
    <property type="match status" value="1"/>
</dbReference>
<feature type="transmembrane region" description="Helical" evidence="8">
    <location>
        <begin position="135"/>
        <end position="155"/>
    </location>
</feature>
<feature type="transmembrane region" description="Helical" evidence="8">
    <location>
        <begin position="57"/>
        <end position="77"/>
    </location>
</feature>
<keyword evidence="12" id="KW-1185">Reference proteome</keyword>
<dbReference type="InterPro" id="IPR039421">
    <property type="entry name" value="Type_1_exporter"/>
</dbReference>
<proteinExistence type="predicted"/>
<name>A0ABT5V5W0_9ACTO</name>
<protein>
    <submittedName>
        <fullName evidence="11">Thiol reductant ABC exporter subunit CydD</fullName>
    </submittedName>
</protein>
<keyword evidence="6 8" id="KW-0472">Membrane</keyword>
<evidence type="ECO:0000313" key="12">
    <source>
        <dbReference type="Proteomes" id="UP001219297"/>
    </source>
</evidence>
<dbReference type="InterPro" id="IPR003439">
    <property type="entry name" value="ABC_transporter-like_ATP-bd"/>
</dbReference>
<evidence type="ECO:0000256" key="6">
    <source>
        <dbReference type="ARBA" id="ARBA00023136"/>
    </source>
</evidence>
<dbReference type="InterPro" id="IPR027417">
    <property type="entry name" value="P-loop_NTPase"/>
</dbReference>
<dbReference type="PANTHER" id="PTHR24221:SF590">
    <property type="entry name" value="COMPONENT LINKED WITH THE ASSEMBLY OF CYTOCHROME' TRANSPORT TRANSMEMBRANE ATP-BINDING PROTEIN ABC TRANSPORTER CYDD-RELATED"/>
    <property type="match status" value="1"/>
</dbReference>
<dbReference type="Pfam" id="PF00664">
    <property type="entry name" value="ABC_membrane"/>
    <property type="match status" value="1"/>
</dbReference>
<gene>
    <name evidence="11" type="primary">cydD</name>
    <name evidence="11" type="ORF">PWJ81_00545</name>
</gene>
<evidence type="ECO:0000256" key="1">
    <source>
        <dbReference type="ARBA" id="ARBA00004651"/>
    </source>
</evidence>
<dbReference type="Gene3D" id="3.40.50.300">
    <property type="entry name" value="P-loop containing nucleotide triphosphate hydrolases"/>
    <property type="match status" value="1"/>
</dbReference>
<dbReference type="Proteomes" id="UP001219297">
    <property type="component" value="Unassembled WGS sequence"/>
</dbReference>
<feature type="compositionally biased region" description="Polar residues" evidence="7">
    <location>
        <begin position="546"/>
        <end position="556"/>
    </location>
</feature>
<dbReference type="SUPFAM" id="SSF90123">
    <property type="entry name" value="ABC transporter transmembrane region"/>
    <property type="match status" value="1"/>
</dbReference>
<feature type="region of interest" description="Disordered" evidence="7">
    <location>
        <begin position="546"/>
        <end position="586"/>
    </location>
</feature>
<feature type="domain" description="ABC transmembrane type-1" evidence="10">
    <location>
        <begin position="20"/>
        <end position="303"/>
    </location>
</feature>
<feature type="domain" description="ABC transporter" evidence="9">
    <location>
        <begin position="338"/>
        <end position="568"/>
    </location>
</feature>
<organism evidence="11 12">
    <name type="scientific">Actinotignum sanguinis</name>
    <dbReference type="NCBI Taxonomy" id="1445614"/>
    <lineage>
        <taxon>Bacteria</taxon>
        <taxon>Bacillati</taxon>
        <taxon>Actinomycetota</taxon>
        <taxon>Actinomycetes</taxon>
        <taxon>Actinomycetales</taxon>
        <taxon>Actinomycetaceae</taxon>
        <taxon>Actinotignum</taxon>
    </lineage>
</organism>
<dbReference type="PROSITE" id="PS50893">
    <property type="entry name" value="ABC_TRANSPORTER_2"/>
    <property type="match status" value="1"/>
</dbReference>
<keyword evidence="5 8" id="KW-1133">Transmembrane helix</keyword>
<dbReference type="CDD" id="cd18584">
    <property type="entry name" value="ABC_6TM_AarD_CydD"/>
    <property type="match status" value="1"/>
</dbReference>
<evidence type="ECO:0000256" key="8">
    <source>
        <dbReference type="SAM" id="Phobius"/>
    </source>
</evidence>
<feature type="compositionally biased region" description="Low complexity" evidence="7">
    <location>
        <begin position="558"/>
        <end position="567"/>
    </location>
</feature>
<dbReference type="Pfam" id="PF00005">
    <property type="entry name" value="ABC_tran"/>
    <property type="match status" value="1"/>
</dbReference>
<evidence type="ECO:0000259" key="9">
    <source>
        <dbReference type="PROSITE" id="PS50893"/>
    </source>
</evidence>
<feature type="transmembrane region" description="Helical" evidence="8">
    <location>
        <begin position="238"/>
        <end position="261"/>
    </location>
</feature>
<dbReference type="InterPro" id="IPR003593">
    <property type="entry name" value="AAA+_ATPase"/>
</dbReference>
<evidence type="ECO:0000256" key="2">
    <source>
        <dbReference type="ARBA" id="ARBA00022692"/>
    </source>
</evidence>